<proteinExistence type="predicted"/>
<feature type="compositionally biased region" description="Polar residues" evidence="2">
    <location>
        <begin position="210"/>
        <end position="227"/>
    </location>
</feature>
<feature type="region of interest" description="Disordered" evidence="2">
    <location>
        <begin position="41"/>
        <end position="81"/>
    </location>
</feature>
<evidence type="ECO:0000313" key="3">
    <source>
        <dbReference type="EMBL" id="PLW30210.1"/>
    </source>
</evidence>
<feature type="compositionally biased region" description="Polar residues" evidence="2">
    <location>
        <begin position="45"/>
        <end position="78"/>
    </location>
</feature>
<feature type="region of interest" description="Disordered" evidence="2">
    <location>
        <begin position="365"/>
        <end position="440"/>
    </location>
</feature>
<dbReference type="EMBL" id="PGCI01000306">
    <property type="protein sequence ID" value="PLW30210.1"/>
    <property type="molecule type" value="Genomic_DNA"/>
</dbReference>
<evidence type="ECO:0000256" key="2">
    <source>
        <dbReference type="SAM" id="MobiDB-lite"/>
    </source>
</evidence>
<feature type="region of interest" description="Disordered" evidence="2">
    <location>
        <begin position="101"/>
        <end position="267"/>
    </location>
</feature>
<dbReference type="Proteomes" id="UP000235392">
    <property type="component" value="Unassembled WGS sequence"/>
</dbReference>
<evidence type="ECO:0000256" key="1">
    <source>
        <dbReference type="SAM" id="Coils"/>
    </source>
</evidence>
<feature type="compositionally biased region" description="Basic and acidic residues" evidence="2">
    <location>
        <begin position="130"/>
        <end position="144"/>
    </location>
</feature>
<sequence>MLSHLRNGKDLSFEQLHAAKRAAERKAERARQQQRLVEIAGCQGASEQTSATNQFGPNKLPSSVNRPSSLEPTSTAELTSAAREELQRVADRSSAIRDSILNKLSDPASHRSATGGYPPVGYSLSPAALERLRRAQEQQRDAHNLQRYGPVQHGDDLPTIPGNSPLGSLLPGNFSSAGLQKVNASPPSSGETAVCSNRKSPRSIDGQAYDANTGTPLSPHELSSQRSGAVYQPLASQSNRCPVNSRAAKGDTNEYGPEDATSRLPGSYASPQYSCPSGDGIVTPVKVAAKADCSFANAAAASTKADSTRYWTPARHTATGQAEASTSPALLQAGGLPQARATLPSAENFTPYQPSLLRRAVPKKWEPAQSHLPEELETPSEPYRASEADRKHSHAQGAFDGLHVTPQEQRKPLQPENQRNTPASTSPQLPSVTSNSLPSLEQVSEESLKEYFLKNINSEFVNEAPLLIEDKLKDLFSQFLSELSGTM</sequence>
<feature type="compositionally biased region" description="Polar residues" evidence="2">
    <location>
        <begin position="173"/>
        <end position="198"/>
    </location>
</feature>
<comment type="caution">
    <text evidence="3">The sequence shown here is derived from an EMBL/GenBank/DDBJ whole genome shotgun (WGS) entry which is preliminary data.</text>
</comment>
<feature type="compositionally biased region" description="Polar residues" evidence="2">
    <location>
        <begin position="415"/>
        <end position="440"/>
    </location>
</feature>
<reference evidence="3 4" key="1">
    <citation type="submission" date="2017-11" db="EMBL/GenBank/DDBJ databases">
        <title>De novo assembly and phasing of dikaryotic genomes from two isolates of Puccinia coronata f. sp. avenae, the causal agent of oat crown rust.</title>
        <authorList>
            <person name="Miller M.E."/>
            <person name="Zhang Y."/>
            <person name="Omidvar V."/>
            <person name="Sperschneider J."/>
            <person name="Schwessinger B."/>
            <person name="Raley C."/>
            <person name="Palmer J.M."/>
            <person name="Garnica D."/>
            <person name="Upadhyaya N."/>
            <person name="Rathjen J."/>
            <person name="Taylor J.M."/>
            <person name="Park R.F."/>
            <person name="Dodds P.N."/>
            <person name="Hirsch C.D."/>
            <person name="Kianian S.F."/>
            <person name="Figueroa M."/>
        </authorList>
    </citation>
    <scope>NUCLEOTIDE SEQUENCE [LARGE SCALE GENOMIC DNA]</scope>
    <source>
        <strain evidence="3">12SD80</strain>
    </source>
</reference>
<evidence type="ECO:0000313" key="4">
    <source>
        <dbReference type="Proteomes" id="UP000235392"/>
    </source>
</evidence>
<protein>
    <submittedName>
        <fullName evidence="3">Uncharacterized protein</fullName>
    </submittedName>
</protein>
<dbReference type="AlphaFoldDB" id="A0A2N5TXI4"/>
<organism evidence="3 4">
    <name type="scientific">Puccinia coronata f. sp. avenae</name>
    <dbReference type="NCBI Taxonomy" id="200324"/>
    <lineage>
        <taxon>Eukaryota</taxon>
        <taxon>Fungi</taxon>
        <taxon>Dikarya</taxon>
        <taxon>Basidiomycota</taxon>
        <taxon>Pucciniomycotina</taxon>
        <taxon>Pucciniomycetes</taxon>
        <taxon>Pucciniales</taxon>
        <taxon>Pucciniaceae</taxon>
        <taxon>Puccinia</taxon>
    </lineage>
</organism>
<accession>A0A2N5TXI4</accession>
<gene>
    <name evidence="3" type="ORF">PCASD_18269</name>
</gene>
<keyword evidence="1" id="KW-0175">Coiled coil</keyword>
<name>A0A2N5TXI4_9BASI</name>
<feature type="coiled-coil region" evidence="1">
    <location>
        <begin position="13"/>
        <end position="40"/>
    </location>
</feature>